<evidence type="ECO:0000313" key="2">
    <source>
        <dbReference type="EMBL" id="GAX09333.1"/>
    </source>
</evidence>
<gene>
    <name evidence="2" type="ORF">FisN_6Lh298</name>
</gene>
<feature type="region of interest" description="Disordered" evidence="1">
    <location>
        <begin position="71"/>
        <end position="92"/>
    </location>
</feature>
<accession>A0A1Z5J5R9</accession>
<dbReference type="InParanoid" id="A0A1Z5J5R9"/>
<keyword evidence="3" id="KW-1185">Reference proteome</keyword>
<comment type="caution">
    <text evidence="2">The sequence shown here is derived from an EMBL/GenBank/DDBJ whole genome shotgun (WGS) entry which is preliminary data.</text>
</comment>
<evidence type="ECO:0000313" key="3">
    <source>
        <dbReference type="Proteomes" id="UP000198406"/>
    </source>
</evidence>
<feature type="region of interest" description="Disordered" evidence="1">
    <location>
        <begin position="1"/>
        <end position="20"/>
    </location>
</feature>
<reference evidence="2 3" key="1">
    <citation type="journal article" date="2015" name="Plant Cell">
        <title>Oil accumulation by the oleaginous diatom Fistulifera solaris as revealed by the genome and transcriptome.</title>
        <authorList>
            <person name="Tanaka T."/>
            <person name="Maeda Y."/>
            <person name="Veluchamy A."/>
            <person name="Tanaka M."/>
            <person name="Abida H."/>
            <person name="Marechal E."/>
            <person name="Bowler C."/>
            <person name="Muto M."/>
            <person name="Sunaga Y."/>
            <person name="Tanaka M."/>
            <person name="Yoshino T."/>
            <person name="Taniguchi T."/>
            <person name="Fukuda Y."/>
            <person name="Nemoto M."/>
            <person name="Matsumoto M."/>
            <person name="Wong P.S."/>
            <person name="Aburatani S."/>
            <person name="Fujibuchi W."/>
        </authorList>
    </citation>
    <scope>NUCLEOTIDE SEQUENCE [LARGE SCALE GENOMIC DNA]</scope>
    <source>
        <strain evidence="2 3">JPCC DA0580</strain>
    </source>
</reference>
<dbReference type="EMBL" id="BDSP01000007">
    <property type="protein sequence ID" value="GAX09333.1"/>
    <property type="molecule type" value="Genomic_DNA"/>
</dbReference>
<name>A0A1Z5J5R9_FISSO</name>
<proteinExistence type="predicted"/>
<feature type="region of interest" description="Disordered" evidence="1">
    <location>
        <begin position="534"/>
        <end position="553"/>
    </location>
</feature>
<evidence type="ECO:0000256" key="1">
    <source>
        <dbReference type="SAM" id="MobiDB-lite"/>
    </source>
</evidence>
<protein>
    <submittedName>
        <fullName evidence="2">Uncharacterized protein</fullName>
    </submittedName>
</protein>
<dbReference type="OrthoDB" id="48626at2759"/>
<feature type="compositionally biased region" description="Basic and acidic residues" evidence="1">
    <location>
        <begin position="71"/>
        <end position="91"/>
    </location>
</feature>
<sequence>MSSTRKEKGENKPRGAEKKLQRLEKLRQYGVDLPDIPGLPVEVIPLHVHAVKVTAKLFGKSGAYASKTLYRRDDERNERQRQAVSARKDEEGSLLQNIMHRVEKATRNNVSTTEEQKRTENEIQRKYQDGTQAWLIAIHRCVKDKKSRQMREASEDSSSYSVPVSALQHLWSIGLDHARYSVRRATQHLAGMLLGKSADCRSWWLHTDEEDGFPSRRREKASVIVWMDHVLAASAGNEELEGSHRLWQLEALDLLQHLEHNGYGGLYPTLISAIQRFQQKCPVHVLNLEDSYNMVEGKSTQAKSMATLRLLRDTAMERWEEMDRKVQKLIRKAKKCFDVLVPRVDGSVSVQPSARTEDFEEDDDDIDWEEGLDDSGTEINGFVNDDIAHADAVERTLEIMKNTGGMYEGRLEVSVFLKDEEKNDFHISDTDAESRPQHTEIKKTLDQVIRILSVNYMPRLSAWSQALAMADSLKAKNVGKKTDDDDRHTMSLIQMTEVEQACRSAVLQSCLEVRQELAHILQAAKRLGVELQESHASDQAAPPSISAPPLRSSRAPIGFARRKRVLQNRSTPLQIKFAKR</sequence>
<organism evidence="2 3">
    <name type="scientific">Fistulifera solaris</name>
    <name type="common">Oleaginous diatom</name>
    <dbReference type="NCBI Taxonomy" id="1519565"/>
    <lineage>
        <taxon>Eukaryota</taxon>
        <taxon>Sar</taxon>
        <taxon>Stramenopiles</taxon>
        <taxon>Ochrophyta</taxon>
        <taxon>Bacillariophyta</taxon>
        <taxon>Bacillariophyceae</taxon>
        <taxon>Bacillariophycidae</taxon>
        <taxon>Naviculales</taxon>
        <taxon>Naviculaceae</taxon>
        <taxon>Fistulifera</taxon>
    </lineage>
</organism>
<dbReference type="AlphaFoldDB" id="A0A1Z5J5R9"/>
<dbReference type="Proteomes" id="UP000198406">
    <property type="component" value="Unassembled WGS sequence"/>
</dbReference>